<accession>A0A916L884</accession>
<reference evidence="2" key="1">
    <citation type="submission" date="2015-03" db="EMBL/GenBank/DDBJ databases">
        <authorList>
            <consortium name="Pathogen Informatics"/>
        </authorList>
    </citation>
    <scope>NUCLEOTIDE SEQUENCE [LARGE SCALE GENOMIC DNA]</scope>
    <source>
        <strain evidence="2">N09902308</strain>
    </source>
</reference>
<proteinExistence type="predicted"/>
<evidence type="ECO:0000313" key="1">
    <source>
        <dbReference type="EMBL" id="COX03299.1"/>
    </source>
</evidence>
<sequence>MIPPTHMIGAVTSTVAVIWTRNRICRTSLVLRVNNVGAPNRAVSRSEKVMMCSNIAERRSRPKPAPVREPR</sequence>
<organism evidence="1 2">
    <name type="scientific">Mycobacterium tuberculosis</name>
    <dbReference type="NCBI Taxonomy" id="1773"/>
    <lineage>
        <taxon>Bacteria</taxon>
        <taxon>Bacillati</taxon>
        <taxon>Actinomycetota</taxon>
        <taxon>Actinomycetes</taxon>
        <taxon>Mycobacteriales</taxon>
        <taxon>Mycobacteriaceae</taxon>
        <taxon>Mycobacterium</taxon>
        <taxon>Mycobacterium tuberculosis complex</taxon>
    </lineage>
</organism>
<dbReference type="AlphaFoldDB" id="A0A916L884"/>
<comment type="caution">
    <text evidence="1">The sequence shown here is derived from an EMBL/GenBank/DDBJ whole genome shotgun (WGS) entry which is preliminary data.</text>
</comment>
<protein>
    <submittedName>
        <fullName evidence="1">Uncharacterized protein</fullName>
    </submittedName>
</protein>
<evidence type="ECO:0000313" key="2">
    <source>
        <dbReference type="Proteomes" id="UP000039021"/>
    </source>
</evidence>
<gene>
    <name evidence="1" type="ORF">ERS007739_00547</name>
</gene>
<dbReference type="Proteomes" id="UP000039021">
    <property type="component" value="Unassembled WGS sequence"/>
</dbReference>
<name>A0A916L884_MYCTX</name>
<dbReference type="EMBL" id="CSBK01000160">
    <property type="protein sequence ID" value="COX03299.1"/>
    <property type="molecule type" value="Genomic_DNA"/>
</dbReference>